<gene>
    <name evidence="8" type="primary">LOC107761984</name>
</gene>
<organism evidence="7 8">
    <name type="scientific">Nicotiana tabacum</name>
    <name type="common">Common tobacco</name>
    <dbReference type="NCBI Taxonomy" id="4097"/>
    <lineage>
        <taxon>Eukaryota</taxon>
        <taxon>Viridiplantae</taxon>
        <taxon>Streptophyta</taxon>
        <taxon>Embryophyta</taxon>
        <taxon>Tracheophyta</taxon>
        <taxon>Spermatophyta</taxon>
        <taxon>Magnoliopsida</taxon>
        <taxon>eudicotyledons</taxon>
        <taxon>Gunneridae</taxon>
        <taxon>Pentapetalae</taxon>
        <taxon>asterids</taxon>
        <taxon>lamiids</taxon>
        <taxon>Solanales</taxon>
        <taxon>Solanaceae</taxon>
        <taxon>Nicotianoideae</taxon>
        <taxon>Nicotianeae</taxon>
        <taxon>Nicotiana</taxon>
    </lineage>
</organism>
<keyword evidence="4" id="KW-0804">Transcription</keyword>
<dbReference type="FunFam" id="3.40.1810.10:FF:000003">
    <property type="entry name" value="MADS-box transcription factor MADS-MC"/>
    <property type="match status" value="1"/>
</dbReference>
<evidence type="ECO:0000313" key="8">
    <source>
        <dbReference type="RefSeq" id="XP_016435771.1"/>
    </source>
</evidence>
<comment type="function">
    <text evidence="6">Probable transcription factor.</text>
</comment>
<dbReference type="GO" id="GO:0000981">
    <property type="term" value="F:DNA-binding transcription factor activity, RNA polymerase II-specific"/>
    <property type="evidence" value="ECO:0000318"/>
    <property type="project" value="GO_Central"/>
</dbReference>
<dbReference type="GO" id="GO:0005634">
    <property type="term" value="C:nucleus"/>
    <property type="evidence" value="ECO:0007669"/>
    <property type="project" value="UniProtKB-SubCell"/>
</dbReference>
<evidence type="ECO:0000256" key="5">
    <source>
        <dbReference type="ARBA" id="ARBA00023242"/>
    </source>
</evidence>
<evidence type="ECO:0000256" key="4">
    <source>
        <dbReference type="ARBA" id="ARBA00023163"/>
    </source>
</evidence>
<dbReference type="AlphaFoldDB" id="A0A1S3X7B1"/>
<dbReference type="GO" id="GO:0046983">
    <property type="term" value="F:protein dimerization activity"/>
    <property type="evidence" value="ECO:0007669"/>
    <property type="project" value="InterPro"/>
</dbReference>
<dbReference type="KEGG" id="nta:107761984"/>
<dbReference type="Pfam" id="PF01486">
    <property type="entry name" value="K-box"/>
    <property type="match status" value="1"/>
</dbReference>
<dbReference type="PRINTS" id="PR00404">
    <property type="entry name" value="MADSDOMAIN"/>
</dbReference>
<protein>
    <submittedName>
        <fullName evidence="8">Agamous-like MADS-box protein AGL27 isoform X1</fullName>
    </submittedName>
</protein>
<dbReference type="GeneID" id="107761984"/>
<dbReference type="CDD" id="cd00265">
    <property type="entry name" value="MADS_MEF2_like"/>
    <property type="match status" value="1"/>
</dbReference>
<proteinExistence type="predicted"/>
<dbReference type="GO" id="GO:0006357">
    <property type="term" value="P:regulation of transcription by RNA polymerase II"/>
    <property type="evidence" value="ECO:0000318"/>
    <property type="project" value="GO_Central"/>
</dbReference>
<dbReference type="Pfam" id="PF00319">
    <property type="entry name" value="SRF-TF"/>
    <property type="match status" value="1"/>
</dbReference>
<dbReference type="GO" id="GO:0000978">
    <property type="term" value="F:RNA polymerase II cis-regulatory region sequence-specific DNA binding"/>
    <property type="evidence" value="ECO:0000318"/>
    <property type="project" value="GO_Central"/>
</dbReference>
<dbReference type="RefSeq" id="XP_016435771.1">
    <property type="nucleotide sequence ID" value="XM_016580285.1"/>
</dbReference>
<dbReference type="SUPFAM" id="SSF55455">
    <property type="entry name" value="SRF-like"/>
    <property type="match status" value="1"/>
</dbReference>
<keyword evidence="7" id="KW-1185">Reference proteome</keyword>
<name>A0A1S3X7B1_TOBAC</name>
<accession>A0A1S3X7B1</accession>
<dbReference type="SMR" id="A0A1S3X7B1"/>
<keyword evidence="5" id="KW-0539">Nucleus</keyword>
<dbReference type="InterPro" id="IPR002487">
    <property type="entry name" value="TF_Kbox"/>
</dbReference>
<dbReference type="GO" id="GO:0045944">
    <property type="term" value="P:positive regulation of transcription by RNA polymerase II"/>
    <property type="evidence" value="ECO:0007669"/>
    <property type="project" value="InterPro"/>
</dbReference>
<dbReference type="InterPro" id="IPR033896">
    <property type="entry name" value="MEF2-like_N"/>
</dbReference>
<evidence type="ECO:0000256" key="3">
    <source>
        <dbReference type="ARBA" id="ARBA00023125"/>
    </source>
</evidence>
<evidence type="ECO:0000256" key="1">
    <source>
        <dbReference type="ARBA" id="ARBA00004123"/>
    </source>
</evidence>
<dbReference type="InterPro" id="IPR002100">
    <property type="entry name" value="TF_MADSbox"/>
</dbReference>
<dbReference type="InterPro" id="IPR050142">
    <property type="entry name" value="MADS-box/MEF2_TF"/>
</dbReference>
<evidence type="ECO:0000313" key="7">
    <source>
        <dbReference type="Proteomes" id="UP000790787"/>
    </source>
</evidence>
<dbReference type="Gene3D" id="3.40.1810.10">
    <property type="entry name" value="Transcription factor, MADS-box"/>
    <property type="match status" value="1"/>
</dbReference>
<dbReference type="InterPro" id="IPR036879">
    <property type="entry name" value="TF_MADSbox_sf"/>
</dbReference>
<sequence length="207" mass="23590">MGRKKVEIKRIEDKSSRQVTFSKRRKGLLKKAKELSILCDADVAVVVFSNRGRLYDFSSTNSLTEIVQQYHSHVEAEKESSTEVLDTEHSKYSSFMTVGELLQTVERQLEEPAVDDLSVTDLVHLEDQLQTALMQARSSKTHLMIESIKSLREKEKLLSEENKHLENQIATTKNEREVTNGTMALDFTNLAPASMNCRQQKATLNFL</sequence>
<dbReference type="PaxDb" id="4097-A0A1S3X7B1"/>
<dbReference type="PROSITE" id="PS00350">
    <property type="entry name" value="MADS_BOX_1"/>
    <property type="match status" value="1"/>
</dbReference>
<keyword evidence="3" id="KW-0238">DNA-binding</keyword>
<keyword evidence="2" id="KW-0805">Transcription regulation</keyword>
<dbReference type="PROSITE" id="PS50066">
    <property type="entry name" value="MADS_BOX_2"/>
    <property type="match status" value="1"/>
</dbReference>
<reference evidence="8" key="2">
    <citation type="submission" date="2025-08" db="UniProtKB">
        <authorList>
            <consortium name="RefSeq"/>
        </authorList>
    </citation>
    <scope>IDENTIFICATION</scope>
</reference>
<dbReference type="SMART" id="SM00432">
    <property type="entry name" value="MADS"/>
    <property type="match status" value="1"/>
</dbReference>
<dbReference type="Proteomes" id="UP000790787">
    <property type="component" value="Chromosome 20"/>
</dbReference>
<dbReference type="OMA" id="IKDWRRT"/>
<dbReference type="PANTHER" id="PTHR48019">
    <property type="entry name" value="SERUM RESPONSE FACTOR HOMOLOG"/>
    <property type="match status" value="1"/>
</dbReference>
<evidence type="ECO:0000256" key="6">
    <source>
        <dbReference type="ARBA" id="ARBA00037260"/>
    </source>
</evidence>
<dbReference type="PROSITE" id="PS51297">
    <property type="entry name" value="K_BOX"/>
    <property type="match status" value="1"/>
</dbReference>
<reference evidence="7" key="1">
    <citation type="journal article" date="2014" name="Nat. Commun.">
        <title>The tobacco genome sequence and its comparison with those of tomato and potato.</title>
        <authorList>
            <person name="Sierro N."/>
            <person name="Battey J.N."/>
            <person name="Ouadi S."/>
            <person name="Bakaher N."/>
            <person name="Bovet L."/>
            <person name="Willig A."/>
            <person name="Goepfert S."/>
            <person name="Peitsch M.C."/>
            <person name="Ivanov N.V."/>
        </authorList>
    </citation>
    <scope>NUCLEOTIDE SEQUENCE [LARGE SCALE GENOMIC DNA]</scope>
</reference>
<evidence type="ECO:0000256" key="2">
    <source>
        <dbReference type="ARBA" id="ARBA00023015"/>
    </source>
</evidence>
<dbReference type="OrthoDB" id="1898716at2759"/>
<comment type="subcellular location">
    <subcellularLocation>
        <location evidence="1">Nucleus</location>
    </subcellularLocation>
</comment>